<dbReference type="AlphaFoldDB" id="A0A4Z2FEF2"/>
<dbReference type="Proteomes" id="UP000314294">
    <property type="component" value="Unassembled WGS sequence"/>
</dbReference>
<evidence type="ECO:0000313" key="2">
    <source>
        <dbReference type="EMBL" id="TNN39616.1"/>
    </source>
</evidence>
<dbReference type="EMBL" id="SRLO01001264">
    <property type="protein sequence ID" value="TNN39616.1"/>
    <property type="molecule type" value="Genomic_DNA"/>
</dbReference>
<evidence type="ECO:0000256" key="1">
    <source>
        <dbReference type="SAM" id="MobiDB-lite"/>
    </source>
</evidence>
<organism evidence="2 3">
    <name type="scientific">Liparis tanakae</name>
    <name type="common">Tanaka's snailfish</name>
    <dbReference type="NCBI Taxonomy" id="230148"/>
    <lineage>
        <taxon>Eukaryota</taxon>
        <taxon>Metazoa</taxon>
        <taxon>Chordata</taxon>
        <taxon>Craniata</taxon>
        <taxon>Vertebrata</taxon>
        <taxon>Euteleostomi</taxon>
        <taxon>Actinopterygii</taxon>
        <taxon>Neopterygii</taxon>
        <taxon>Teleostei</taxon>
        <taxon>Neoteleostei</taxon>
        <taxon>Acanthomorphata</taxon>
        <taxon>Eupercaria</taxon>
        <taxon>Perciformes</taxon>
        <taxon>Cottioidei</taxon>
        <taxon>Cottales</taxon>
        <taxon>Liparidae</taxon>
        <taxon>Liparis</taxon>
    </lineage>
</organism>
<sequence>MESMQGCEVTGGIKTRRSPAAFPSVPAPKDGAASGQPRPTSRVRTGGSTYKEKAEPYSSDITHFDFRSMRWKYEDFRAATLNKTERASRKDTDGTISSVSMSVSRVTVFGELGRDEVREPDRGPNAGGLGYLWHTEGQEGGSRTLETGGAVTGRLFSRIAQLDDLTRLPVETVSLLYFRIRIASRSPLGSRLDGPVWQHVYVPQGGFETLGNAGLLVYGRQTQSGFPPRPFLVPRRSLDSLEGIVQQNLRGRRRQAVDVQVILAFGPAVVVVIAIVDHPPLTLVAIHRVRGPNDPTSSGPPDVRWNISEALPWSTIHPLAKGVNQPSDRLVLGGMGRQRWYATS</sequence>
<comment type="caution">
    <text evidence="2">The sequence shown here is derived from an EMBL/GenBank/DDBJ whole genome shotgun (WGS) entry which is preliminary data.</text>
</comment>
<keyword evidence="3" id="KW-1185">Reference proteome</keyword>
<gene>
    <name evidence="2" type="ORF">EYF80_050215</name>
</gene>
<name>A0A4Z2FEF2_9TELE</name>
<feature type="region of interest" description="Disordered" evidence="1">
    <location>
        <begin position="1"/>
        <end position="54"/>
    </location>
</feature>
<reference evidence="2 3" key="1">
    <citation type="submission" date="2019-03" db="EMBL/GenBank/DDBJ databases">
        <title>First draft genome of Liparis tanakae, snailfish: a comprehensive survey of snailfish specific genes.</title>
        <authorList>
            <person name="Kim W."/>
            <person name="Song I."/>
            <person name="Jeong J.-H."/>
            <person name="Kim D."/>
            <person name="Kim S."/>
            <person name="Ryu S."/>
            <person name="Song J.Y."/>
            <person name="Lee S.K."/>
        </authorList>
    </citation>
    <scope>NUCLEOTIDE SEQUENCE [LARGE SCALE GENOMIC DNA]</scope>
    <source>
        <tissue evidence="2">Muscle</tissue>
    </source>
</reference>
<evidence type="ECO:0000313" key="3">
    <source>
        <dbReference type="Proteomes" id="UP000314294"/>
    </source>
</evidence>
<feature type="compositionally biased region" description="Polar residues" evidence="1">
    <location>
        <begin position="37"/>
        <end position="48"/>
    </location>
</feature>
<protein>
    <submittedName>
        <fullName evidence="2">Uncharacterized protein</fullName>
    </submittedName>
</protein>
<accession>A0A4Z2FEF2</accession>
<proteinExistence type="predicted"/>